<comment type="caution">
    <text evidence="1">The sequence shown here is derived from an EMBL/GenBank/DDBJ whole genome shotgun (WGS) entry which is preliminary data.</text>
</comment>
<accession>Q4RJP8</accession>
<sequence length="56" mass="6206">MVVQGAVTPGRTRRLMLKLPVGTLRRNSGERVSRGFPFHFCSQFLPFVCLSVSVGL</sequence>
<name>Q4RJP8_TETNG</name>
<dbReference type="OrthoDB" id="8955819at2759"/>
<reference evidence="1" key="2">
    <citation type="submission" date="2004-02" db="EMBL/GenBank/DDBJ databases">
        <authorList>
            <consortium name="Genoscope"/>
            <consortium name="Whitehead Institute Centre for Genome Research"/>
        </authorList>
    </citation>
    <scope>NUCLEOTIDE SEQUENCE</scope>
</reference>
<evidence type="ECO:0000313" key="1">
    <source>
        <dbReference type="EMBL" id="CAG11384.1"/>
    </source>
</evidence>
<dbReference type="AlphaFoldDB" id="Q4RJP8"/>
<gene>
    <name evidence="1" type="ORF">GSTENG00033336001</name>
</gene>
<organism evidence="1">
    <name type="scientific">Tetraodon nigroviridis</name>
    <name type="common">Spotted green pufferfish</name>
    <name type="synonym">Chelonodon nigroviridis</name>
    <dbReference type="NCBI Taxonomy" id="99883"/>
    <lineage>
        <taxon>Eukaryota</taxon>
        <taxon>Metazoa</taxon>
        <taxon>Chordata</taxon>
        <taxon>Craniata</taxon>
        <taxon>Vertebrata</taxon>
        <taxon>Euteleostomi</taxon>
        <taxon>Actinopterygii</taxon>
        <taxon>Neopterygii</taxon>
        <taxon>Teleostei</taxon>
        <taxon>Neoteleostei</taxon>
        <taxon>Acanthomorphata</taxon>
        <taxon>Eupercaria</taxon>
        <taxon>Tetraodontiformes</taxon>
        <taxon>Tetradontoidea</taxon>
        <taxon>Tetraodontidae</taxon>
        <taxon>Tetraodon</taxon>
    </lineage>
</organism>
<dbReference type="KEGG" id="tng:GSTEN00033336G001"/>
<protein>
    <submittedName>
        <fullName evidence="1">(spotted green pufferfish) hypothetical protein</fullName>
    </submittedName>
</protein>
<reference evidence="1" key="1">
    <citation type="journal article" date="2004" name="Nature">
        <title>Genome duplication in the teleost fish Tetraodon nigroviridis reveals the early vertebrate proto-karyotype.</title>
        <authorList>
            <person name="Jaillon O."/>
            <person name="Aury J.-M."/>
            <person name="Brunet F."/>
            <person name="Petit J.-L."/>
            <person name="Stange-Thomann N."/>
            <person name="Mauceli E."/>
            <person name="Bouneau L."/>
            <person name="Fischer C."/>
            <person name="Ozouf-Costaz C."/>
            <person name="Bernot A."/>
            <person name="Nicaud S."/>
            <person name="Jaffe D."/>
            <person name="Fisher S."/>
            <person name="Lutfalla G."/>
            <person name="Dossat C."/>
            <person name="Segurens B."/>
            <person name="Dasilva C."/>
            <person name="Salanoubat M."/>
            <person name="Levy M."/>
            <person name="Boudet N."/>
            <person name="Castellano S."/>
            <person name="Anthouard V."/>
            <person name="Jubin C."/>
            <person name="Castelli V."/>
            <person name="Katinka M."/>
            <person name="Vacherie B."/>
            <person name="Biemont C."/>
            <person name="Skalli Z."/>
            <person name="Cattolico L."/>
            <person name="Poulain J."/>
            <person name="De Berardinis V."/>
            <person name="Cruaud C."/>
            <person name="Duprat S."/>
            <person name="Brottier P."/>
            <person name="Coutanceau J.-P."/>
            <person name="Gouzy J."/>
            <person name="Parra G."/>
            <person name="Lardier G."/>
            <person name="Chapple C."/>
            <person name="McKernan K.J."/>
            <person name="McEwan P."/>
            <person name="Bosak S."/>
            <person name="Kellis M."/>
            <person name="Volff J.-N."/>
            <person name="Guigo R."/>
            <person name="Zody M.C."/>
            <person name="Mesirov J."/>
            <person name="Lindblad-Toh K."/>
            <person name="Birren B."/>
            <person name="Nusbaum C."/>
            <person name="Kahn D."/>
            <person name="Robinson-Rechavi M."/>
            <person name="Laudet V."/>
            <person name="Schachter V."/>
            <person name="Quetier F."/>
            <person name="Saurin W."/>
            <person name="Scarpelli C."/>
            <person name="Wincker P."/>
            <person name="Lander E.S."/>
            <person name="Weissenbach J."/>
            <person name="Roest Crollius H."/>
        </authorList>
    </citation>
    <scope>NUCLEOTIDE SEQUENCE [LARGE SCALE GENOMIC DNA]</scope>
</reference>
<proteinExistence type="predicted"/>
<dbReference type="EMBL" id="CAAE01015035">
    <property type="protein sequence ID" value="CAG11384.1"/>
    <property type="molecule type" value="Genomic_DNA"/>
</dbReference>